<dbReference type="EMBL" id="CAJNNV010030745">
    <property type="protein sequence ID" value="CAE8633379.1"/>
    <property type="molecule type" value="Genomic_DNA"/>
</dbReference>
<dbReference type="PANTHER" id="PTHR47447:SF17">
    <property type="entry name" value="OS12G0638900 PROTEIN"/>
    <property type="match status" value="1"/>
</dbReference>
<proteinExistence type="predicted"/>
<dbReference type="InterPro" id="IPR002885">
    <property type="entry name" value="PPR_rpt"/>
</dbReference>
<evidence type="ECO:0000256" key="2">
    <source>
        <dbReference type="PROSITE-ProRule" id="PRU00708"/>
    </source>
</evidence>
<dbReference type="Gene3D" id="1.25.40.10">
    <property type="entry name" value="Tetratricopeptide repeat domain"/>
    <property type="match status" value="3"/>
</dbReference>
<dbReference type="Pfam" id="PF13041">
    <property type="entry name" value="PPR_2"/>
    <property type="match status" value="1"/>
</dbReference>
<feature type="domain" description="Smr" evidence="4">
    <location>
        <begin position="1028"/>
        <end position="1126"/>
    </location>
</feature>
<feature type="repeat" description="PPR" evidence="2">
    <location>
        <begin position="674"/>
        <end position="704"/>
    </location>
</feature>
<dbReference type="InterPro" id="IPR036063">
    <property type="entry name" value="Smr_dom_sf"/>
</dbReference>
<gene>
    <name evidence="5" type="ORF">PGLA1383_LOCUS49275</name>
</gene>
<name>A0A813H707_POLGL</name>
<dbReference type="NCBIfam" id="TIGR00756">
    <property type="entry name" value="PPR"/>
    <property type="match status" value="1"/>
</dbReference>
<dbReference type="InterPro" id="IPR002625">
    <property type="entry name" value="Smr_dom"/>
</dbReference>
<feature type="region of interest" description="Disordered" evidence="3">
    <location>
        <begin position="893"/>
        <end position="945"/>
    </location>
</feature>
<dbReference type="InterPro" id="IPR011990">
    <property type="entry name" value="TPR-like_helical_dom_sf"/>
</dbReference>
<feature type="non-terminal residue" evidence="5">
    <location>
        <position position="1"/>
    </location>
</feature>
<keyword evidence="1" id="KW-0677">Repeat</keyword>
<dbReference type="Gene3D" id="3.30.1370.110">
    <property type="match status" value="1"/>
</dbReference>
<dbReference type="Proteomes" id="UP000654075">
    <property type="component" value="Unassembled WGS sequence"/>
</dbReference>
<keyword evidence="6" id="KW-1185">Reference proteome</keyword>
<evidence type="ECO:0000313" key="6">
    <source>
        <dbReference type="Proteomes" id="UP000654075"/>
    </source>
</evidence>
<accession>A0A813H707</accession>
<dbReference type="PROSITE" id="PS51375">
    <property type="entry name" value="PPR"/>
    <property type="match status" value="2"/>
</dbReference>
<comment type="caution">
    <text evidence="5">The sequence shown here is derived from an EMBL/GenBank/DDBJ whole genome shotgun (WGS) entry which is preliminary data.</text>
</comment>
<evidence type="ECO:0000256" key="1">
    <source>
        <dbReference type="ARBA" id="ARBA00022737"/>
    </source>
</evidence>
<feature type="compositionally biased region" description="Basic and acidic residues" evidence="3">
    <location>
        <begin position="893"/>
        <end position="910"/>
    </location>
</feature>
<dbReference type="OrthoDB" id="440666at2759"/>
<feature type="region of interest" description="Disordered" evidence="3">
    <location>
        <begin position="276"/>
        <end position="295"/>
    </location>
</feature>
<dbReference type="PANTHER" id="PTHR47447">
    <property type="entry name" value="OS03G0856100 PROTEIN"/>
    <property type="match status" value="1"/>
</dbReference>
<feature type="repeat" description="PPR" evidence="2">
    <location>
        <begin position="950"/>
        <end position="984"/>
    </location>
</feature>
<sequence length="1136" mass="124582">LLSPTQAWLREKGLLEAHAEMPDGETFDRSLLFEGLVSSVQFTVDKIKLVIRGEHINLSEVRSWGLVEAHCSVHEQRSKPLIGTDSQVGLACVIKGRSASSKLNNLLSCMLPNVVGARLAPKGFWLPSRINPSDDPTRDVPIRLPITPLPAWYCALSFGEPDFSFIDIIVSQYVPSDMPDLDDLLKAAEPESARILKASGFRSPPLKRSCASPPVSACLSDNKCENLQQHNTRNAEINVCVVAASSCPSCIDETTFELPCPTTVINEGKCSAEAGLRSSGRRDRRRSSLLGDSGPKTVIGPGAAFGKKWTAGPVLSRLPVSRFLLPTRVRDVSKWRPSGPGAVCLFSGSKRWAKALLRQGCPWVLTYEILEGQDLLDPLIQKEVFSLIEEGSVLCAGAGPVCSSFSTAVTPPVRNAEFPAGLPNLRPSMWEKVKQGNLMSALCVKIVKLCISHGVRFWIENPRTSWIWRLRSWRKLFSALPKVFGHVGPWDICYCRFGTPWQKRTRIFCDLDVERDELKCVCQCNHLALRGGGPKGVSWTKVAEPYPWGFSELLALLCADRAGWKSLPEDFSVAEFARKSCLSHSAEYDVFRPKRAKYDPRLPEGSRNILKFLAIIFPALRLVILINASIVACTRGRQWERALAVASEAFAVGRFGDARRSEAASTATPKVRPDVFSYNCLIGACTEGHRWQQAVAFVQEMRQSWGLRPKQVTYNMLLKSFEFGEQWELALATLEEMPRRSVPADAISFTSAMGACERRHRWEAALGLLQALGKNEVSADVILLSAAITAGGRSQQWPLVLHLLQNVRSQQLMPDVGVHNAAIAAFGRCHAWSLCLLQLAEMKRTFFMPTRSSYSSTSKACSAAGHWPMALALLKEAEGLGLGTDPVSRKATIEAQERSQKAEKCAERSAENNNNNNNDNSNKKKNNNNNMEPSADQQAESPPRWRKGTDALAFHAAISACCSGHRWAHALAVLGEMRQAALEPDAGTLGKLLEAMVDEGKLPQAVAIYREANQRSSSACATIAAQGVDLHNLPAELARLAVRVALLNAATAAGASPDKWAEDAAFRRKLGLARDGSLLLVVGLGRNSKSGEASLRPAVLHLLHEELGLHGYAEERNEGRLRVPATEIRRFLGARA</sequence>
<organism evidence="5 6">
    <name type="scientific">Polarella glacialis</name>
    <name type="common">Dinoflagellate</name>
    <dbReference type="NCBI Taxonomy" id="89957"/>
    <lineage>
        <taxon>Eukaryota</taxon>
        <taxon>Sar</taxon>
        <taxon>Alveolata</taxon>
        <taxon>Dinophyceae</taxon>
        <taxon>Suessiales</taxon>
        <taxon>Suessiaceae</taxon>
        <taxon>Polarella</taxon>
    </lineage>
</organism>
<feature type="compositionally biased region" description="Polar residues" evidence="3">
    <location>
        <begin position="931"/>
        <end position="940"/>
    </location>
</feature>
<dbReference type="SUPFAM" id="SSF160443">
    <property type="entry name" value="SMR domain-like"/>
    <property type="match status" value="1"/>
</dbReference>
<evidence type="ECO:0000259" key="4">
    <source>
        <dbReference type="PROSITE" id="PS50828"/>
    </source>
</evidence>
<dbReference type="PROSITE" id="PS50828">
    <property type="entry name" value="SMR"/>
    <property type="match status" value="1"/>
</dbReference>
<dbReference type="AlphaFoldDB" id="A0A813H707"/>
<evidence type="ECO:0000313" key="5">
    <source>
        <dbReference type="EMBL" id="CAE8633379.1"/>
    </source>
</evidence>
<reference evidence="5" key="1">
    <citation type="submission" date="2021-02" db="EMBL/GenBank/DDBJ databases">
        <authorList>
            <person name="Dougan E. K."/>
            <person name="Rhodes N."/>
            <person name="Thang M."/>
            <person name="Chan C."/>
        </authorList>
    </citation>
    <scope>NUCLEOTIDE SEQUENCE</scope>
</reference>
<protein>
    <recommendedName>
        <fullName evidence="4">Smr domain-containing protein</fullName>
    </recommendedName>
</protein>
<evidence type="ECO:0000256" key="3">
    <source>
        <dbReference type="SAM" id="MobiDB-lite"/>
    </source>
</evidence>